<protein>
    <submittedName>
        <fullName evidence="3">Uncharacterized protein</fullName>
    </submittedName>
</protein>
<feature type="compositionally biased region" description="Polar residues" evidence="1">
    <location>
        <begin position="325"/>
        <end position="334"/>
    </location>
</feature>
<name>A0ABR0K6W4_9EURO</name>
<dbReference type="EMBL" id="JAVRRG010000076">
    <property type="protein sequence ID" value="KAK5089512.1"/>
    <property type="molecule type" value="Genomic_DNA"/>
</dbReference>
<evidence type="ECO:0000313" key="3">
    <source>
        <dbReference type="EMBL" id="KAK5089512.1"/>
    </source>
</evidence>
<keyword evidence="4" id="KW-1185">Reference proteome</keyword>
<evidence type="ECO:0000256" key="2">
    <source>
        <dbReference type="SAM" id="Phobius"/>
    </source>
</evidence>
<comment type="caution">
    <text evidence="3">The sequence shown here is derived from an EMBL/GenBank/DDBJ whole genome shotgun (WGS) entry which is preliminary data.</text>
</comment>
<sequence length="406" mass="40915">MPSPSGDSQSFSGPYTPTKDINSASFAAIASGMSADKPFPASAPPDSIQESLASKFGTSNAAVSALASASQTQPQSTTLETITSSAASSTPTNPAAASSAITSQQSISASPASAASTPLASASSNAGSSTAATASSAANNSSNDLHAQASTMSSPGMQAAVAVPVVVVVLAALGLIFFCMRRRRKRREVTEGTIEKTPAAVAASKKRNWTRHFRMFSFDTELLMGGRYSSTNSIRSRQTGSLRSANRSQHSEAPSMHSIDEVAPPYRDAINSAQPPSISQVIAGGAAGGAAAVAGAGVNRSASNATAPPPYGAAAGRLEVPSPTTPASQRSNRNPFADSPPISPVEGSPFNDPPGTSPPISRNSSVYASTIGGVSDAASIREATLARNASVMSGGRIINNVGDRAS</sequence>
<feature type="transmembrane region" description="Helical" evidence="2">
    <location>
        <begin position="159"/>
        <end position="178"/>
    </location>
</feature>
<feature type="compositionally biased region" description="Low complexity" evidence="1">
    <location>
        <begin position="116"/>
        <end position="143"/>
    </location>
</feature>
<keyword evidence="2" id="KW-0812">Transmembrane</keyword>
<accession>A0ABR0K6W4</accession>
<keyword evidence="2" id="KW-0472">Membrane</keyword>
<feature type="region of interest" description="Disordered" evidence="1">
    <location>
        <begin position="34"/>
        <end position="53"/>
    </location>
</feature>
<feature type="region of interest" description="Disordered" evidence="1">
    <location>
        <begin position="116"/>
        <end position="150"/>
    </location>
</feature>
<evidence type="ECO:0000256" key="1">
    <source>
        <dbReference type="SAM" id="MobiDB-lite"/>
    </source>
</evidence>
<proteinExistence type="predicted"/>
<keyword evidence="2" id="KW-1133">Transmembrane helix</keyword>
<dbReference type="Proteomes" id="UP001345013">
    <property type="component" value="Unassembled WGS sequence"/>
</dbReference>
<feature type="region of interest" description="Disordered" evidence="1">
    <location>
        <begin position="63"/>
        <end position="103"/>
    </location>
</feature>
<feature type="compositionally biased region" description="Polar residues" evidence="1">
    <location>
        <begin position="230"/>
        <end position="252"/>
    </location>
</feature>
<reference evidence="3 4" key="1">
    <citation type="submission" date="2023-08" db="EMBL/GenBank/DDBJ databases">
        <title>Black Yeasts Isolated from many extreme environments.</title>
        <authorList>
            <person name="Coleine C."/>
            <person name="Stajich J.E."/>
            <person name="Selbmann L."/>
        </authorList>
    </citation>
    <scope>NUCLEOTIDE SEQUENCE [LARGE SCALE GENOMIC DNA]</scope>
    <source>
        <strain evidence="3 4">CCFEE 5885</strain>
    </source>
</reference>
<evidence type="ECO:0000313" key="4">
    <source>
        <dbReference type="Proteomes" id="UP001345013"/>
    </source>
</evidence>
<gene>
    <name evidence="3" type="ORF">LTR24_006154</name>
</gene>
<feature type="region of interest" description="Disordered" evidence="1">
    <location>
        <begin position="300"/>
        <end position="366"/>
    </location>
</feature>
<organism evidence="3 4">
    <name type="scientific">Lithohypha guttulata</name>
    <dbReference type="NCBI Taxonomy" id="1690604"/>
    <lineage>
        <taxon>Eukaryota</taxon>
        <taxon>Fungi</taxon>
        <taxon>Dikarya</taxon>
        <taxon>Ascomycota</taxon>
        <taxon>Pezizomycotina</taxon>
        <taxon>Eurotiomycetes</taxon>
        <taxon>Chaetothyriomycetidae</taxon>
        <taxon>Chaetothyriales</taxon>
        <taxon>Trichomeriaceae</taxon>
        <taxon>Lithohypha</taxon>
    </lineage>
</organism>
<feature type="region of interest" description="Disordered" evidence="1">
    <location>
        <begin position="230"/>
        <end position="259"/>
    </location>
</feature>